<dbReference type="GO" id="GO:2000042">
    <property type="term" value="P:negative regulation of double-strand break repair via homologous recombination"/>
    <property type="evidence" value="ECO:0007669"/>
    <property type="project" value="TreeGrafter"/>
</dbReference>
<feature type="domain" description="Mab-21-like nucleotidyltransferase" evidence="3">
    <location>
        <begin position="150"/>
        <end position="329"/>
    </location>
</feature>
<organism evidence="5 6">
    <name type="scientific">Alligator mississippiensis</name>
    <name type="common">American alligator</name>
    <dbReference type="NCBI Taxonomy" id="8496"/>
    <lineage>
        <taxon>Eukaryota</taxon>
        <taxon>Metazoa</taxon>
        <taxon>Chordata</taxon>
        <taxon>Craniata</taxon>
        <taxon>Vertebrata</taxon>
        <taxon>Euteleostomi</taxon>
        <taxon>Archelosauria</taxon>
        <taxon>Archosauria</taxon>
        <taxon>Crocodylia</taxon>
        <taxon>Alligatoridae</taxon>
        <taxon>Alligatorinae</taxon>
        <taxon>Alligator</taxon>
    </lineage>
</organism>
<protein>
    <submittedName>
        <fullName evidence="5">Cyclic GMP-AMP synthase</fullName>
    </submittedName>
</protein>
<dbReference type="GO" id="GO:0061501">
    <property type="term" value="F:2',3'-cyclic GMP-AMP synthase activity"/>
    <property type="evidence" value="ECO:0007669"/>
    <property type="project" value="TreeGrafter"/>
</dbReference>
<dbReference type="CTD" id="115004"/>
<name>A0A151MU62_ALLMI</name>
<dbReference type="SMART" id="SM01265">
    <property type="entry name" value="Mab-21"/>
    <property type="match status" value="1"/>
</dbReference>
<dbReference type="InterPro" id="IPR024810">
    <property type="entry name" value="MAB21L/cGLR"/>
</dbReference>
<feature type="region of interest" description="Disordered" evidence="2">
    <location>
        <begin position="1"/>
        <end position="99"/>
    </location>
</feature>
<sequence>MAGRGGSPRGRGSSSGRVRAAPSARGRGQGQGRGSPAGAAPSIRGRGRPLSADEAGAGAWAGARGAPAEEGGSAGADPRPRSSRRARGCGPRPGPGSEQQLRAVLARLSLARRDTVEAAALVNELAARLVQAVKRDISFHEVEKLGAGSYYEHLKISEPDEFDIMLKVPIPRIQLDECDATGAFHYVTFKRHPQKHLDKFLDDDGKLSADTMLLSVRNIIKEEVKNITNMTVTVKRKKPGSPAVTLLIEKPQTQISVDIILALEYRSQSWPRSTQDGLNIDQWLGKKVKQAFKQNPLYLVPKHAKNEKVIKASTWRLSFSHIEKDIIKNHGNTKTCCEYDGVKCCRKECLKLLKYLLEQLKAKHRSRRELDKFFSYHAKTAFFHMCARRPEDKDWQFKDLDRCFHEFLDYFLDCLQKSDLPHFFIPKHNLFSPDLVDMASSNFLSREIKYELNNSFPIFKLEN</sequence>
<evidence type="ECO:0000313" key="5">
    <source>
        <dbReference type="EMBL" id="KYO28063.1"/>
    </source>
</evidence>
<dbReference type="PhylomeDB" id="A0A151MU62"/>
<evidence type="ECO:0000259" key="4">
    <source>
        <dbReference type="Pfam" id="PF20266"/>
    </source>
</evidence>
<dbReference type="PANTHER" id="PTHR10656">
    <property type="entry name" value="CELL FATE DETERMINING PROTEIN MAB21-RELATED"/>
    <property type="match status" value="1"/>
</dbReference>
<dbReference type="GO" id="GO:0071360">
    <property type="term" value="P:cellular response to exogenous dsRNA"/>
    <property type="evidence" value="ECO:0007669"/>
    <property type="project" value="TreeGrafter"/>
</dbReference>
<feature type="compositionally biased region" description="Low complexity" evidence="2">
    <location>
        <begin position="10"/>
        <end position="26"/>
    </location>
</feature>
<dbReference type="GO" id="GO:0005634">
    <property type="term" value="C:nucleus"/>
    <property type="evidence" value="ECO:0007669"/>
    <property type="project" value="TreeGrafter"/>
</dbReference>
<dbReference type="GO" id="GO:0006974">
    <property type="term" value="P:DNA damage response"/>
    <property type="evidence" value="ECO:0007669"/>
    <property type="project" value="TreeGrafter"/>
</dbReference>
<feature type="domain" description="Mab-21-like HhH/H2TH-like" evidence="4">
    <location>
        <begin position="345"/>
        <end position="448"/>
    </location>
</feature>
<dbReference type="GO" id="GO:0038001">
    <property type="term" value="P:paracrine signaling"/>
    <property type="evidence" value="ECO:0007669"/>
    <property type="project" value="TreeGrafter"/>
</dbReference>
<dbReference type="InterPro" id="IPR046903">
    <property type="entry name" value="Mab-21-like_nuc_Trfase"/>
</dbReference>
<dbReference type="GO" id="GO:0032481">
    <property type="term" value="P:positive regulation of type I interferon production"/>
    <property type="evidence" value="ECO:0007669"/>
    <property type="project" value="TreeGrafter"/>
</dbReference>
<evidence type="ECO:0000259" key="3">
    <source>
        <dbReference type="Pfam" id="PF03281"/>
    </source>
</evidence>
<dbReference type="Pfam" id="PF03281">
    <property type="entry name" value="Mab-21"/>
    <property type="match status" value="1"/>
</dbReference>
<dbReference type="GO" id="GO:0005829">
    <property type="term" value="C:cytosol"/>
    <property type="evidence" value="ECO:0007669"/>
    <property type="project" value="TreeGrafter"/>
</dbReference>
<evidence type="ECO:0000256" key="2">
    <source>
        <dbReference type="SAM" id="MobiDB-lite"/>
    </source>
</evidence>
<dbReference type="FunFam" id="1.10.1410.40:FF:000007">
    <property type="entry name" value="Cyclic GMP-AMP synthase"/>
    <property type="match status" value="1"/>
</dbReference>
<dbReference type="GO" id="GO:0003690">
    <property type="term" value="F:double-stranded DNA binding"/>
    <property type="evidence" value="ECO:0007669"/>
    <property type="project" value="TreeGrafter"/>
</dbReference>
<dbReference type="STRING" id="8496.A0A151MU62"/>
<dbReference type="Proteomes" id="UP000050525">
    <property type="component" value="Unassembled WGS sequence"/>
</dbReference>
<dbReference type="GeneID" id="102565317"/>
<proteinExistence type="inferred from homology"/>
<dbReference type="KEGG" id="amj:102565317"/>
<dbReference type="Gene3D" id="1.10.1410.40">
    <property type="match status" value="1"/>
</dbReference>
<dbReference type="AlphaFoldDB" id="A0A151MU62"/>
<reference evidence="5 6" key="1">
    <citation type="journal article" date="2012" name="Genome Biol.">
        <title>Sequencing three crocodilian genomes to illuminate the evolution of archosaurs and amniotes.</title>
        <authorList>
            <person name="St John J.A."/>
            <person name="Braun E.L."/>
            <person name="Isberg S.R."/>
            <person name="Miles L.G."/>
            <person name="Chong A.Y."/>
            <person name="Gongora J."/>
            <person name="Dalzell P."/>
            <person name="Moran C."/>
            <person name="Bed'hom B."/>
            <person name="Abzhanov A."/>
            <person name="Burgess S.C."/>
            <person name="Cooksey A.M."/>
            <person name="Castoe T.A."/>
            <person name="Crawford N.G."/>
            <person name="Densmore L.D."/>
            <person name="Drew J.C."/>
            <person name="Edwards S.V."/>
            <person name="Faircloth B.C."/>
            <person name="Fujita M.K."/>
            <person name="Greenwold M.J."/>
            <person name="Hoffmann F.G."/>
            <person name="Howard J.M."/>
            <person name="Iguchi T."/>
            <person name="Janes D.E."/>
            <person name="Khan S.Y."/>
            <person name="Kohno S."/>
            <person name="de Koning A.J."/>
            <person name="Lance S.L."/>
            <person name="McCarthy F.M."/>
            <person name="McCormack J.E."/>
            <person name="Merchant M.E."/>
            <person name="Peterson D.G."/>
            <person name="Pollock D.D."/>
            <person name="Pourmand N."/>
            <person name="Raney B.J."/>
            <person name="Roessler K.A."/>
            <person name="Sanford J.R."/>
            <person name="Sawyer R.H."/>
            <person name="Schmidt C.J."/>
            <person name="Triplett E.W."/>
            <person name="Tuberville T.D."/>
            <person name="Venegas-Anaya M."/>
            <person name="Howard J.T."/>
            <person name="Jarvis E.D."/>
            <person name="Guillette L.J.Jr."/>
            <person name="Glenn T.C."/>
            <person name="Green R.E."/>
            <person name="Ray D.A."/>
        </authorList>
    </citation>
    <scope>NUCLEOTIDE SEQUENCE [LARGE SCALE GENOMIC DNA]</scope>
    <source>
        <strain evidence="5">KSC_2009_1</strain>
    </source>
</reference>
<dbReference type="PANTHER" id="PTHR10656:SF35">
    <property type="entry name" value="CYCLIC GMP-AMP SYNTHASE"/>
    <property type="match status" value="1"/>
</dbReference>
<evidence type="ECO:0000256" key="1">
    <source>
        <dbReference type="ARBA" id="ARBA00008307"/>
    </source>
</evidence>
<dbReference type="Pfam" id="PF20266">
    <property type="entry name" value="Mab-21_C"/>
    <property type="match status" value="1"/>
</dbReference>
<evidence type="ECO:0000313" key="6">
    <source>
        <dbReference type="Proteomes" id="UP000050525"/>
    </source>
</evidence>
<dbReference type="GO" id="GO:0002218">
    <property type="term" value="P:activation of innate immune response"/>
    <property type="evidence" value="ECO:0007669"/>
    <property type="project" value="TreeGrafter"/>
</dbReference>
<dbReference type="InterPro" id="IPR046906">
    <property type="entry name" value="Mab-21_HhH/H2TH-like"/>
</dbReference>
<feature type="compositionally biased region" description="Low complexity" evidence="2">
    <location>
        <begin position="52"/>
        <end position="77"/>
    </location>
</feature>
<gene>
    <name evidence="5" type="primary">MB21D1</name>
    <name evidence="5" type="ORF">Y1Q_0014234</name>
</gene>
<dbReference type="GO" id="GO:0003682">
    <property type="term" value="F:chromatin binding"/>
    <property type="evidence" value="ECO:0007669"/>
    <property type="project" value="TreeGrafter"/>
</dbReference>
<dbReference type="Gene3D" id="3.30.460.90">
    <property type="match status" value="1"/>
</dbReference>
<comment type="caution">
    <text evidence="5">The sequence shown here is derived from an EMBL/GenBank/DDBJ whole genome shotgun (WGS) entry which is preliminary data.</text>
</comment>
<dbReference type="EMBL" id="AKHW03005050">
    <property type="protein sequence ID" value="KYO28063.1"/>
    <property type="molecule type" value="Genomic_DNA"/>
</dbReference>
<dbReference type="GO" id="GO:0002230">
    <property type="term" value="P:positive regulation of defense response to virus by host"/>
    <property type="evidence" value="ECO:0007669"/>
    <property type="project" value="TreeGrafter"/>
</dbReference>
<dbReference type="GO" id="GO:0035861">
    <property type="term" value="C:site of double-strand break"/>
    <property type="evidence" value="ECO:0007669"/>
    <property type="project" value="TreeGrafter"/>
</dbReference>
<dbReference type="OrthoDB" id="6054650at2759"/>
<accession>A0A151MU62</accession>
<keyword evidence="6" id="KW-1185">Reference proteome</keyword>
<comment type="similarity">
    <text evidence="1">Belongs to the mab-21 family.</text>
</comment>